<dbReference type="EMBL" id="LNTB01000002">
    <property type="protein sequence ID" value="KSW10779.1"/>
    <property type="molecule type" value="Genomic_DNA"/>
</dbReference>
<name>A0A0V8RRX1_PYROC</name>
<accession>A0A0V8RRX1</accession>
<evidence type="ECO:0008006" key="4">
    <source>
        <dbReference type="Google" id="ProtNLM"/>
    </source>
</evidence>
<dbReference type="PANTHER" id="PTHR46401:SF2">
    <property type="entry name" value="GLYCOSYLTRANSFERASE WBBK-RELATED"/>
    <property type="match status" value="1"/>
</dbReference>
<evidence type="ECO:0000256" key="1">
    <source>
        <dbReference type="ARBA" id="ARBA00022679"/>
    </source>
</evidence>
<dbReference type="RefSeq" id="WP_168371380.1">
    <property type="nucleotide sequence ID" value="NZ_LNTB01000002.1"/>
</dbReference>
<dbReference type="Pfam" id="PF13692">
    <property type="entry name" value="Glyco_trans_1_4"/>
    <property type="match status" value="1"/>
</dbReference>
<dbReference type="STRING" id="2309.CF15_08370"/>
<sequence length="403" mass="44673">MNSSGVRIGVYFDRYEPAWEVKDPGQIVLGLNDLGVEAELITVEKPSLRGYQQIPLRFVQAGEASRPEYWRSTPYDVVIIYTWLGRPYLPIIAALKKAGKKVIVKGDIDGRLCYPAFPRSVYRTRKVGKLLRHMPGPLRALAEKTIARLRTLPRRIIPHLEAADALVLESPQAKANLAYILVYWGRPDLTGKIHFIPNPVADDIARAPIPARKKRKIVAVGRWHDVAKNTGTLARVLCSFARAMPDYEAAVIGPGEETVRRYMAEACRGDPAPSISVLGRVPHGELVRHLGEARILFMPSNWESFGIAAAEAVSMGCSIVGTPIESLMYLTGGGFSGTLAPDFSEKALLAALLTDVQRWEAGEYDPGEIASFWRSRLNRRTVARSYLELAARLLEEGGRQRHA</sequence>
<gene>
    <name evidence="2" type="ORF">CF15_08370</name>
</gene>
<proteinExistence type="predicted"/>
<protein>
    <recommendedName>
        <fullName evidence="4">Glycosyl transferase family 1 domain-containing protein</fullName>
    </recommendedName>
</protein>
<dbReference type="GO" id="GO:0016757">
    <property type="term" value="F:glycosyltransferase activity"/>
    <property type="evidence" value="ECO:0007669"/>
    <property type="project" value="TreeGrafter"/>
</dbReference>
<comment type="caution">
    <text evidence="2">The sequence shown here is derived from an EMBL/GenBank/DDBJ whole genome shotgun (WGS) entry which is preliminary data.</text>
</comment>
<dbReference type="Gene3D" id="3.40.50.2000">
    <property type="entry name" value="Glycogen Phosphorylase B"/>
    <property type="match status" value="2"/>
</dbReference>
<dbReference type="AlphaFoldDB" id="A0A0V8RRX1"/>
<keyword evidence="3" id="KW-1185">Reference proteome</keyword>
<dbReference type="CDD" id="cd03801">
    <property type="entry name" value="GT4_PimA-like"/>
    <property type="match status" value="1"/>
</dbReference>
<keyword evidence="1" id="KW-0808">Transferase</keyword>
<dbReference type="Proteomes" id="UP000053352">
    <property type="component" value="Unassembled WGS sequence"/>
</dbReference>
<dbReference type="PANTHER" id="PTHR46401">
    <property type="entry name" value="GLYCOSYLTRANSFERASE WBBK-RELATED"/>
    <property type="match status" value="1"/>
</dbReference>
<dbReference type="OrthoDB" id="132546at2157"/>
<reference evidence="2 3" key="1">
    <citation type="submission" date="2015-11" db="EMBL/GenBank/DDBJ databases">
        <title>Genome sequence of Pyrodictium occultum PL-19, a marine hyperthermophilic archaeon isolated from Volcano, Italy.</title>
        <authorList>
            <person name="Utturkar S."/>
            <person name="Huber H."/>
            <person name="Leptihn S."/>
            <person name="Brown S."/>
            <person name="Stetter K.O."/>
            <person name="Podar M."/>
        </authorList>
    </citation>
    <scope>NUCLEOTIDE SEQUENCE [LARGE SCALE GENOMIC DNA]</scope>
    <source>
        <strain evidence="2 3">PL-19</strain>
    </source>
</reference>
<evidence type="ECO:0000313" key="3">
    <source>
        <dbReference type="Proteomes" id="UP000053352"/>
    </source>
</evidence>
<evidence type="ECO:0000313" key="2">
    <source>
        <dbReference type="EMBL" id="KSW10779.1"/>
    </source>
</evidence>
<dbReference type="SUPFAM" id="SSF53756">
    <property type="entry name" value="UDP-Glycosyltransferase/glycogen phosphorylase"/>
    <property type="match status" value="1"/>
</dbReference>
<organism evidence="2 3">
    <name type="scientific">Pyrodictium occultum</name>
    <dbReference type="NCBI Taxonomy" id="2309"/>
    <lineage>
        <taxon>Archaea</taxon>
        <taxon>Thermoproteota</taxon>
        <taxon>Thermoprotei</taxon>
        <taxon>Desulfurococcales</taxon>
        <taxon>Pyrodictiaceae</taxon>
        <taxon>Pyrodictium</taxon>
    </lineage>
</organism>